<dbReference type="GO" id="GO:0038158">
    <property type="term" value="P:granulocyte colony-stimulating factor signaling pathway"/>
    <property type="evidence" value="ECO:0007669"/>
    <property type="project" value="TreeGrafter"/>
</dbReference>
<keyword evidence="6" id="KW-0472">Membrane</keyword>
<keyword evidence="4" id="KW-0256">Endoplasmic reticulum</keyword>
<sequence>MASGAGPRATGTDGSDFQHWERVASHDQMRSVLFKLTQTFKLFIFYLLWLLSFHSQVTVSQLSLVSHKVVHHPDSLLLLVAAPKQHQLPGFLHNLLRASLHRPADLRLHGDVPGGAAALSARQSLPLHLQLLCCFSHVQLHAWQIYYSKKLLDQRFTSTQDKKSTHLRSRSF</sequence>
<reference evidence="7" key="1">
    <citation type="submission" date="2021-04" db="EMBL/GenBank/DDBJ databases">
        <authorList>
            <consortium name="Wellcome Sanger Institute Data Sharing"/>
        </authorList>
    </citation>
    <scope>NUCLEOTIDE SEQUENCE [LARGE SCALE GENOMIC DNA]</scope>
</reference>
<proteinExistence type="inferred from homology"/>
<reference evidence="7" key="2">
    <citation type="submission" date="2025-08" db="UniProtKB">
        <authorList>
            <consortium name="Ensembl"/>
        </authorList>
    </citation>
    <scope>IDENTIFICATION</scope>
</reference>
<evidence type="ECO:0000256" key="3">
    <source>
        <dbReference type="ARBA" id="ARBA00022692"/>
    </source>
</evidence>
<evidence type="ECO:0000313" key="8">
    <source>
        <dbReference type="Proteomes" id="UP000472265"/>
    </source>
</evidence>
<dbReference type="GeneTree" id="ENSGT01000000217480"/>
<dbReference type="Proteomes" id="UP000472265">
    <property type="component" value="Chromosome 24"/>
</dbReference>
<dbReference type="GO" id="GO:0016192">
    <property type="term" value="P:vesicle-mediated transport"/>
    <property type="evidence" value="ECO:0007669"/>
    <property type="project" value="TreeGrafter"/>
</dbReference>
<comment type="similarity">
    <text evidence="2">Belongs to the jagunal family.</text>
</comment>
<dbReference type="PANTHER" id="PTHR20955">
    <property type="entry name" value="PROTEIN JAGUNAL HOMOLOG 1"/>
    <property type="match status" value="1"/>
</dbReference>
<keyword evidence="5" id="KW-1133">Transmembrane helix</keyword>
<comment type="subcellular location">
    <subcellularLocation>
        <location evidence="1">Endoplasmic reticulum membrane</location>
        <topology evidence="1">Multi-pass membrane protein</topology>
    </subcellularLocation>
</comment>
<dbReference type="AlphaFoldDB" id="A0A671WRW8"/>
<keyword evidence="8" id="KW-1185">Reference proteome</keyword>
<accession>A0A671WRW8</accession>
<protein>
    <submittedName>
        <fullName evidence="7">Uncharacterized protein</fullName>
    </submittedName>
</protein>
<dbReference type="GO" id="GO:0007029">
    <property type="term" value="P:endoplasmic reticulum organization"/>
    <property type="evidence" value="ECO:0007669"/>
    <property type="project" value="InterPro"/>
</dbReference>
<reference evidence="7" key="3">
    <citation type="submission" date="2025-09" db="UniProtKB">
        <authorList>
            <consortium name="Ensembl"/>
        </authorList>
    </citation>
    <scope>IDENTIFICATION</scope>
</reference>
<keyword evidence="3" id="KW-0812">Transmembrane</keyword>
<name>A0A671WRW8_SPAAU</name>
<dbReference type="Ensembl" id="ENSSAUT00010042797.1">
    <property type="protein sequence ID" value="ENSSAUP00010040632.1"/>
    <property type="gene ID" value="ENSSAUG00010017046.1"/>
</dbReference>
<dbReference type="InParanoid" id="A0A671WRW8"/>
<evidence type="ECO:0000256" key="2">
    <source>
        <dbReference type="ARBA" id="ARBA00008462"/>
    </source>
</evidence>
<dbReference type="InterPro" id="IPR009787">
    <property type="entry name" value="Jagunal"/>
</dbReference>
<dbReference type="PANTHER" id="PTHR20955:SF2">
    <property type="entry name" value="PROTEIN JAGUNAL HOMOLOG 1-B"/>
    <property type="match status" value="1"/>
</dbReference>
<evidence type="ECO:0000256" key="4">
    <source>
        <dbReference type="ARBA" id="ARBA00022824"/>
    </source>
</evidence>
<evidence type="ECO:0000256" key="5">
    <source>
        <dbReference type="ARBA" id="ARBA00022989"/>
    </source>
</evidence>
<dbReference type="Pfam" id="PF07086">
    <property type="entry name" value="Jagunal"/>
    <property type="match status" value="1"/>
</dbReference>
<evidence type="ECO:0000256" key="1">
    <source>
        <dbReference type="ARBA" id="ARBA00004477"/>
    </source>
</evidence>
<evidence type="ECO:0000313" key="7">
    <source>
        <dbReference type="Ensembl" id="ENSSAUP00010040632.1"/>
    </source>
</evidence>
<dbReference type="GO" id="GO:0005789">
    <property type="term" value="C:endoplasmic reticulum membrane"/>
    <property type="evidence" value="ECO:0007669"/>
    <property type="project" value="UniProtKB-SubCell"/>
</dbReference>
<organism evidence="7 8">
    <name type="scientific">Sparus aurata</name>
    <name type="common">Gilthead sea bream</name>
    <dbReference type="NCBI Taxonomy" id="8175"/>
    <lineage>
        <taxon>Eukaryota</taxon>
        <taxon>Metazoa</taxon>
        <taxon>Chordata</taxon>
        <taxon>Craniata</taxon>
        <taxon>Vertebrata</taxon>
        <taxon>Euteleostomi</taxon>
        <taxon>Actinopterygii</taxon>
        <taxon>Neopterygii</taxon>
        <taxon>Teleostei</taxon>
        <taxon>Neoteleostei</taxon>
        <taxon>Acanthomorphata</taxon>
        <taxon>Eupercaria</taxon>
        <taxon>Spariformes</taxon>
        <taxon>Sparidae</taxon>
        <taxon>Sparus</taxon>
    </lineage>
</organism>
<evidence type="ECO:0000256" key="6">
    <source>
        <dbReference type="ARBA" id="ARBA00023136"/>
    </source>
</evidence>